<organism evidence="2">
    <name type="scientific">Pedococcus sp. KACC 23699</name>
    <dbReference type="NCBI Taxonomy" id="3149228"/>
    <lineage>
        <taxon>Bacteria</taxon>
        <taxon>Bacillati</taxon>
        <taxon>Actinomycetota</taxon>
        <taxon>Actinomycetes</taxon>
        <taxon>Micrococcales</taxon>
        <taxon>Intrasporangiaceae</taxon>
        <taxon>Pedococcus</taxon>
    </lineage>
</organism>
<dbReference type="EMBL" id="CP157483">
    <property type="protein sequence ID" value="XBO44578.1"/>
    <property type="molecule type" value="Genomic_DNA"/>
</dbReference>
<evidence type="ECO:0000313" key="2">
    <source>
        <dbReference type="EMBL" id="XBO44578.1"/>
    </source>
</evidence>
<proteinExistence type="predicted"/>
<dbReference type="Gene3D" id="3.10.450.50">
    <property type="match status" value="1"/>
</dbReference>
<accession>A0AAU7JVV5</accession>
<feature type="domain" description="SnoaL-like" evidence="1">
    <location>
        <begin position="9"/>
        <end position="111"/>
    </location>
</feature>
<dbReference type="InterPro" id="IPR032710">
    <property type="entry name" value="NTF2-like_dom_sf"/>
</dbReference>
<dbReference type="AlphaFoldDB" id="A0AAU7JVV5"/>
<reference evidence="2" key="1">
    <citation type="submission" date="2024-05" db="EMBL/GenBank/DDBJ databases">
        <authorList>
            <person name="Kim S."/>
            <person name="Heo J."/>
            <person name="Choi H."/>
            <person name="Choi Y."/>
            <person name="Kwon S.-W."/>
            <person name="Kim Y."/>
        </authorList>
    </citation>
    <scope>NUCLEOTIDE SEQUENCE</scope>
    <source>
        <strain evidence="2">KACC 23699</strain>
    </source>
</reference>
<dbReference type="RefSeq" id="WP_406832063.1">
    <property type="nucleotide sequence ID" value="NZ_CP157483.1"/>
</dbReference>
<evidence type="ECO:0000259" key="1">
    <source>
        <dbReference type="Pfam" id="PF12680"/>
    </source>
</evidence>
<dbReference type="Pfam" id="PF12680">
    <property type="entry name" value="SnoaL_2"/>
    <property type="match status" value="1"/>
</dbReference>
<dbReference type="SUPFAM" id="SSF54427">
    <property type="entry name" value="NTF2-like"/>
    <property type="match status" value="1"/>
</dbReference>
<protein>
    <submittedName>
        <fullName evidence="2">Nuclear transport factor 2 family protein</fullName>
    </submittedName>
</protein>
<name>A0AAU7JVV5_9MICO</name>
<sequence length="142" mass="15906">MAATGMEVIRQMVERTNAHDLDGMAALMHEDYQSEQPFHPARGFGGRAQMKANWGAILSGVPDLRAEVRASVQEGDVVWSEWRWWGTTEQGEPFDLRAITQFTVREGLVVRGRLFAELVEQGGVDINDSVQAQSGHRPRLED</sequence>
<dbReference type="InterPro" id="IPR037401">
    <property type="entry name" value="SnoaL-like"/>
</dbReference>
<gene>
    <name evidence="2" type="ORF">ABEG17_04335</name>
</gene>